<protein>
    <submittedName>
        <fullName evidence="1">Uncharacterized protein</fullName>
    </submittedName>
</protein>
<dbReference type="Proteomes" id="UP000054845">
    <property type="component" value="Unassembled WGS sequence"/>
</dbReference>
<keyword evidence="2" id="KW-1185">Reference proteome</keyword>
<proteinExistence type="predicted"/>
<accession>A0A0P1BIP8</accession>
<evidence type="ECO:0000313" key="2">
    <source>
        <dbReference type="Proteomes" id="UP000054845"/>
    </source>
</evidence>
<dbReference type="AlphaFoldDB" id="A0A0P1BIP8"/>
<evidence type="ECO:0000313" key="1">
    <source>
        <dbReference type="EMBL" id="CEH16087.1"/>
    </source>
</evidence>
<sequence length="88" mass="10021">MQRKLYNFCLRSIARVLCFPDLLSVADAGISQLSEGWSIFRTSREFECIDIHACNAPVRRDTLHRTELGEYSAQGGDRVWHAQTMSMG</sequence>
<organism evidence="1 2">
    <name type="scientific">Ceraceosorus bombacis</name>
    <dbReference type="NCBI Taxonomy" id="401625"/>
    <lineage>
        <taxon>Eukaryota</taxon>
        <taxon>Fungi</taxon>
        <taxon>Dikarya</taxon>
        <taxon>Basidiomycota</taxon>
        <taxon>Ustilaginomycotina</taxon>
        <taxon>Exobasidiomycetes</taxon>
        <taxon>Ceraceosorales</taxon>
        <taxon>Ceraceosoraceae</taxon>
        <taxon>Ceraceosorus</taxon>
    </lineage>
</organism>
<dbReference type="EMBL" id="CCYA01000278">
    <property type="protein sequence ID" value="CEH16087.1"/>
    <property type="molecule type" value="Genomic_DNA"/>
</dbReference>
<name>A0A0P1BIP8_9BASI</name>
<reference evidence="1 2" key="1">
    <citation type="submission" date="2014-09" db="EMBL/GenBank/DDBJ databases">
        <authorList>
            <person name="Magalhaes I.L.F."/>
            <person name="Oliveira U."/>
            <person name="Santos F.R."/>
            <person name="Vidigal T.H.D.A."/>
            <person name="Brescovit A.D."/>
            <person name="Santos A.J."/>
        </authorList>
    </citation>
    <scope>NUCLEOTIDE SEQUENCE [LARGE SCALE GENOMIC DNA]</scope>
</reference>